<dbReference type="EMBL" id="VFJB01000003">
    <property type="protein sequence ID" value="KAA0258862.1"/>
    <property type="molecule type" value="Genomic_DNA"/>
</dbReference>
<protein>
    <recommendedName>
        <fullName evidence="3">PEP-utilising enzyme mobile domain-containing protein</fullName>
    </recommendedName>
</protein>
<organism evidence="1 2">
    <name type="scientific">Deferribacter autotrophicus</name>
    <dbReference type="NCBI Taxonomy" id="500465"/>
    <lineage>
        <taxon>Bacteria</taxon>
        <taxon>Pseudomonadati</taxon>
        <taxon>Deferribacterota</taxon>
        <taxon>Deferribacteres</taxon>
        <taxon>Deferribacterales</taxon>
        <taxon>Deferribacteraceae</taxon>
        <taxon>Deferribacter</taxon>
    </lineage>
</organism>
<dbReference type="AlphaFoldDB" id="A0A5A8F8Q5"/>
<sequence>MNLKETLVKCGFHEINDSINIQKTFKIVNSYKGNFGYITVEGKNFKTVLIKGTYKNFVKEIKGENTLSKTFYTKIAEIITSFERDYLEHIEIDAGVDDKNLYLLQCKSIPKPSIYFDKRDFLPFPPLTHVEYSLFHDGLIKGNTIYSNNFFSYLLPETTSPFSASLFKIFENVINPLFAENDIKTFEPSIKHIFGKPFINMNNLDMIFRTLKGNDHFYLLNYAPHLFLKLKKIKFKEYDLSMIKDINFESYFNDAKASLDELNFENFLDTLFTAIANLSAIFFIFFFRFNNAFATLYKIQPDISKILKVIYLSRESTLLFSNQNLYPFFDFSYERINFSKLYEKNSFDLDTLLKEYFPKIALILKKKKLMQAISEIHELLDIKDKTILFANDVLDKVKNIIESKKDELVENHKLKKGISPYNFDFKEFFDIYSDNFYANYLFNYCFKIWQFERYSMQIVPNEIYEEDIPQIHNIVTNMISKIKETTTFSTLIFFEKEISGKVSYLKGVNDEPDTDFIFSKAIPLPLLLKATKAKGIIVESAPIYSYLMEYAALTDTPIITGMRFAPLFFGDSALQLKNGILTVGKNN</sequence>
<evidence type="ECO:0008006" key="3">
    <source>
        <dbReference type="Google" id="ProtNLM"/>
    </source>
</evidence>
<evidence type="ECO:0000313" key="1">
    <source>
        <dbReference type="EMBL" id="KAA0258862.1"/>
    </source>
</evidence>
<dbReference type="Proteomes" id="UP000322876">
    <property type="component" value="Unassembled WGS sequence"/>
</dbReference>
<reference evidence="1 2" key="1">
    <citation type="submission" date="2019-06" db="EMBL/GenBank/DDBJ databases">
        <title>Genomic insights into carbon and energy metabolism of Deferribacter autotrophicus revealed new metabolic traits in the phylum Deferribacteres.</title>
        <authorList>
            <person name="Slobodkin A.I."/>
            <person name="Slobodkina G.B."/>
            <person name="Allioux M."/>
            <person name="Alain K."/>
            <person name="Jebbar M."/>
            <person name="Shadrin V."/>
            <person name="Kublanov I.V."/>
            <person name="Toshchakov S.V."/>
            <person name="Bonch-Osmolovskaya E.A."/>
        </authorList>
    </citation>
    <scope>NUCLEOTIDE SEQUENCE [LARGE SCALE GENOMIC DNA]</scope>
    <source>
        <strain evidence="1 2">SL50</strain>
    </source>
</reference>
<name>A0A5A8F8Q5_9BACT</name>
<keyword evidence="2" id="KW-1185">Reference proteome</keyword>
<evidence type="ECO:0000313" key="2">
    <source>
        <dbReference type="Proteomes" id="UP000322876"/>
    </source>
</evidence>
<gene>
    <name evidence="1" type="ORF">FHQ18_02645</name>
</gene>
<accession>A0A5A8F8Q5</accession>
<dbReference type="RefSeq" id="WP_149265621.1">
    <property type="nucleotide sequence ID" value="NZ_VFJB01000003.1"/>
</dbReference>
<dbReference type="OrthoDB" id="9778056at2"/>
<proteinExistence type="predicted"/>
<comment type="caution">
    <text evidence="1">The sequence shown here is derived from an EMBL/GenBank/DDBJ whole genome shotgun (WGS) entry which is preliminary data.</text>
</comment>